<evidence type="ECO:0000313" key="2">
    <source>
        <dbReference type="EMBL" id="MFC7276440.1"/>
    </source>
</evidence>
<dbReference type="InterPro" id="IPR005532">
    <property type="entry name" value="SUMF_dom"/>
</dbReference>
<reference evidence="3" key="1">
    <citation type="journal article" date="2019" name="Int. J. Syst. Evol. Microbiol.">
        <title>The Global Catalogue of Microorganisms (GCM) 10K type strain sequencing project: providing services to taxonomists for standard genome sequencing and annotation.</title>
        <authorList>
            <consortium name="The Broad Institute Genomics Platform"/>
            <consortium name="The Broad Institute Genome Sequencing Center for Infectious Disease"/>
            <person name="Wu L."/>
            <person name="Ma J."/>
        </authorList>
    </citation>
    <scope>NUCLEOTIDE SEQUENCE [LARGE SCALE GENOMIC DNA]</scope>
    <source>
        <strain evidence="3">XZYJT-10</strain>
    </source>
</reference>
<feature type="domain" description="Sulfatase-modifying factor enzyme-like" evidence="1">
    <location>
        <begin position="703"/>
        <end position="800"/>
    </location>
</feature>
<dbReference type="InterPro" id="IPR016187">
    <property type="entry name" value="CTDL_fold"/>
</dbReference>
<dbReference type="Pfam" id="PF03781">
    <property type="entry name" value="FGE-sulfatase"/>
    <property type="match status" value="2"/>
</dbReference>
<evidence type="ECO:0000259" key="1">
    <source>
        <dbReference type="Pfam" id="PF03781"/>
    </source>
</evidence>
<dbReference type="SUPFAM" id="SSF56436">
    <property type="entry name" value="C-type lectin-like"/>
    <property type="match status" value="1"/>
</dbReference>
<dbReference type="PANTHER" id="PTHR23150:SF19">
    <property type="entry name" value="FORMYLGLYCINE-GENERATING ENZYME"/>
    <property type="match status" value="1"/>
</dbReference>
<organism evidence="2 3">
    <name type="scientific">Paractinoplanes rhizophilus</name>
    <dbReference type="NCBI Taxonomy" id="1416877"/>
    <lineage>
        <taxon>Bacteria</taxon>
        <taxon>Bacillati</taxon>
        <taxon>Actinomycetota</taxon>
        <taxon>Actinomycetes</taxon>
        <taxon>Micromonosporales</taxon>
        <taxon>Micromonosporaceae</taxon>
        <taxon>Paractinoplanes</taxon>
    </lineage>
</organism>
<dbReference type="PANTHER" id="PTHR23150">
    <property type="entry name" value="SULFATASE MODIFYING FACTOR 1, 2"/>
    <property type="match status" value="1"/>
</dbReference>
<gene>
    <name evidence="2" type="ORF">ACFQS1_20795</name>
</gene>
<keyword evidence="3" id="KW-1185">Reference proteome</keyword>
<dbReference type="InterPro" id="IPR051043">
    <property type="entry name" value="Sulfatase_Mod_Factor_Kinase"/>
</dbReference>
<accession>A0ABW2HXX6</accession>
<name>A0ABW2HXX6_9ACTN</name>
<dbReference type="Proteomes" id="UP001596548">
    <property type="component" value="Unassembled WGS sequence"/>
</dbReference>
<dbReference type="InterPro" id="IPR042095">
    <property type="entry name" value="SUMF_sf"/>
</dbReference>
<dbReference type="RefSeq" id="WP_378970769.1">
    <property type="nucleotide sequence ID" value="NZ_JBHTBJ010000014.1"/>
</dbReference>
<proteinExistence type="predicted"/>
<dbReference type="EMBL" id="JBHTBJ010000014">
    <property type="protein sequence ID" value="MFC7276440.1"/>
    <property type="molecule type" value="Genomic_DNA"/>
</dbReference>
<protein>
    <submittedName>
        <fullName evidence="2">Formylglycine-generating enzyme family protein</fullName>
    </submittedName>
</protein>
<feature type="domain" description="Sulfatase-modifying factor enzyme-like" evidence="1">
    <location>
        <begin position="835"/>
        <end position="1000"/>
    </location>
</feature>
<comment type="caution">
    <text evidence="2">The sequence shown here is derived from an EMBL/GenBank/DDBJ whole genome shotgun (WGS) entry which is preliminary data.</text>
</comment>
<sequence>MADQSLGKRIQFGIWSDGPVPAEELELRLKEHGQQAMILTADRDTLVDCFVVLTRNRPTAAQRAVLTRLANRATVTIAAERSGPAPEEPGGWPRDVTLEWNGQISELTTLAADLMNLVRPTGPVFSRLPKLQPIDEPLPGTDVAASREVLVETLSGEVRPRVVPVARALWNELRENRKAVSRTDYSLRRLAGWAAEPGSRAFVNVRLSRREDLTSSLTRPVSLTHVMGDPQTRPLVMLLGEPSAGKSLQLRYYDAFAALRHLELRSDAEQVPPTFYVALADQPARPNISLDWLRQRWGATVDVGRWCDFGVFLEDGGTVLLDGLNEGGVRGLEPEQWMSQWRDVIQELFERGAGKVVVSCRTRDQAVQMNVPRDREPTKVTILPLSREEIIAIATEREVGMARRLDRAFTRDPGLIELYSSPVRLQSYLGSGAPWVATTSTRLFGVELSAAIVREWSHDVPQRKPIPGRQASTLETIAQSNRDPWPVLETIPLIRGLGQLAKELSLPASPNGKARLAMSPGDAGEFLARAIRQVDDRPVTPQEALETAKDLHVLWLDQDKIRFTHPSVQHLFAAIGCTLEELAGLAEQERERALQDGADPAPAAPPSYAHHRYDELFQFAAQRRGVEVPDRLLAVDPVLAARVFIAIGRDVPDDAIRDRIVASLRAQLDKIFVPPVRAGILAALGDLGWSLPAAGEGGRGATMLVPGRRWTLGRPADPATDERNVHSEARDIELAPFRIARFPVSNAEYATFVEDGGYEDQSLWPPEGWEWRTRQRAQQKFVAGWQRRQARLQRDHPARTIQLLREGKATPAGAAALVRFAKMTEGEMFAYARALQEQPLTAPRFWQRKPLRNRLQPVVGVSWFEANAFCAWLSRRIGAVVRLPSESEWEAACLHSWGVTGTTEIDDKLVPGFANTRDRQWSATTPIGAFATLSQARRNLAVEMLGNVFEWVFDYYSPGDHNRRIVKGGSWRHDNWRAHPAYRGRGDVDSQNEDLGFRYVIAEGLA</sequence>
<evidence type="ECO:0000313" key="3">
    <source>
        <dbReference type="Proteomes" id="UP001596548"/>
    </source>
</evidence>
<dbReference type="Gene3D" id="3.90.1580.10">
    <property type="entry name" value="paralog of FGE (formylglycine-generating enzyme)"/>
    <property type="match status" value="1"/>
</dbReference>